<dbReference type="GO" id="GO:0003729">
    <property type="term" value="F:mRNA binding"/>
    <property type="evidence" value="ECO:0007669"/>
    <property type="project" value="InterPro"/>
</dbReference>
<comment type="similarity">
    <text evidence="1">Belongs to the HicA mRNA interferase family.</text>
</comment>
<name>A0A2H0E234_9BACT</name>
<keyword evidence="6" id="KW-0694">RNA-binding</keyword>
<keyword evidence="2" id="KW-1277">Toxin-antitoxin system</keyword>
<evidence type="ECO:0000256" key="2">
    <source>
        <dbReference type="ARBA" id="ARBA00022649"/>
    </source>
</evidence>
<evidence type="ECO:0008006" key="10">
    <source>
        <dbReference type="Google" id="ProtNLM"/>
    </source>
</evidence>
<dbReference type="InterPro" id="IPR012933">
    <property type="entry name" value="HicA_mRNA_interferase"/>
</dbReference>
<dbReference type="Gene3D" id="3.30.920.30">
    <property type="entry name" value="Hypothetical protein"/>
    <property type="match status" value="1"/>
</dbReference>
<dbReference type="Proteomes" id="UP000229981">
    <property type="component" value="Unassembled WGS sequence"/>
</dbReference>
<dbReference type="SUPFAM" id="SSF54786">
    <property type="entry name" value="YcfA/nrd intein domain"/>
    <property type="match status" value="1"/>
</dbReference>
<sequence length="76" mass="8933">MPRLVPIKRKKFETFLKLIGCQLKRIKGDHLIFWRSGLKRPVIITADTDVPIFIIRNNLRTLGMSVKEYLNLIKQV</sequence>
<proteinExistence type="inferred from homology"/>
<dbReference type="Pfam" id="PF07927">
    <property type="entry name" value="HicA_toxin"/>
    <property type="match status" value="1"/>
</dbReference>
<evidence type="ECO:0000313" key="9">
    <source>
        <dbReference type="Proteomes" id="UP000229981"/>
    </source>
</evidence>
<gene>
    <name evidence="8" type="ORF">COW80_00095</name>
</gene>
<dbReference type="GO" id="GO:0016787">
    <property type="term" value="F:hydrolase activity"/>
    <property type="evidence" value="ECO:0007669"/>
    <property type="project" value="UniProtKB-KW"/>
</dbReference>
<keyword evidence="4" id="KW-0255">Endonuclease</keyword>
<keyword evidence="7" id="KW-0346">Stress response</keyword>
<keyword evidence="3" id="KW-0540">Nuclease</keyword>
<dbReference type="EMBL" id="PCTU01000001">
    <property type="protein sequence ID" value="PIP88494.1"/>
    <property type="molecule type" value="Genomic_DNA"/>
</dbReference>
<accession>A0A2H0E234</accession>
<dbReference type="AlphaFoldDB" id="A0A2H0E234"/>
<evidence type="ECO:0000256" key="3">
    <source>
        <dbReference type="ARBA" id="ARBA00022722"/>
    </source>
</evidence>
<reference evidence="8 9" key="1">
    <citation type="submission" date="2017-09" db="EMBL/GenBank/DDBJ databases">
        <title>Depth-based differentiation of microbial function through sediment-hosted aquifers and enrichment of novel symbionts in the deep terrestrial subsurface.</title>
        <authorList>
            <person name="Probst A.J."/>
            <person name="Ladd B."/>
            <person name="Jarett J.K."/>
            <person name="Geller-Mcgrath D.E."/>
            <person name="Sieber C.M."/>
            <person name="Emerson J.B."/>
            <person name="Anantharaman K."/>
            <person name="Thomas B.C."/>
            <person name="Malmstrom R."/>
            <person name="Stieglmeier M."/>
            <person name="Klingl A."/>
            <person name="Woyke T."/>
            <person name="Ryan C.M."/>
            <person name="Banfield J.F."/>
        </authorList>
    </citation>
    <scope>NUCLEOTIDE SEQUENCE [LARGE SCALE GENOMIC DNA]</scope>
    <source>
        <strain evidence="8">CG22_combo_CG10-13_8_21_14_all_01_47_9</strain>
    </source>
</reference>
<evidence type="ECO:0000256" key="1">
    <source>
        <dbReference type="ARBA" id="ARBA00006620"/>
    </source>
</evidence>
<keyword evidence="5" id="KW-0378">Hydrolase</keyword>
<organism evidence="8 9">
    <name type="scientific">Candidatus Beckwithbacteria bacterium CG22_combo_CG10-13_8_21_14_all_01_47_9</name>
    <dbReference type="NCBI Taxonomy" id="1974496"/>
    <lineage>
        <taxon>Bacteria</taxon>
        <taxon>Candidatus Beckwithiibacteriota</taxon>
    </lineage>
</organism>
<dbReference type="InterPro" id="IPR038570">
    <property type="entry name" value="HicA_sf"/>
</dbReference>
<evidence type="ECO:0000256" key="7">
    <source>
        <dbReference type="ARBA" id="ARBA00023016"/>
    </source>
</evidence>
<comment type="caution">
    <text evidence="8">The sequence shown here is derived from an EMBL/GenBank/DDBJ whole genome shotgun (WGS) entry which is preliminary data.</text>
</comment>
<evidence type="ECO:0000256" key="6">
    <source>
        <dbReference type="ARBA" id="ARBA00022884"/>
    </source>
</evidence>
<evidence type="ECO:0000256" key="5">
    <source>
        <dbReference type="ARBA" id="ARBA00022801"/>
    </source>
</evidence>
<evidence type="ECO:0000256" key="4">
    <source>
        <dbReference type="ARBA" id="ARBA00022759"/>
    </source>
</evidence>
<evidence type="ECO:0000313" key="8">
    <source>
        <dbReference type="EMBL" id="PIP88494.1"/>
    </source>
</evidence>
<protein>
    <recommendedName>
        <fullName evidence="10">Type II toxin-antitoxin system HicA family toxin</fullName>
    </recommendedName>
</protein>
<dbReference type="GO" id="GO:0004519">
    <property type="term" value="F:endonuclease activity"/>
    <property type="evidence" value="ECO:0007669"/>
    <property type="project" value="UniProtKB-KW"/>
</dbReference>